<name>A0A7Y9ZJA4_9ACTN</name>
<feature type="region of interest" description="Disordered" evidence="1">
    <location>
        <begin position="13"/>
        <end position="33"/>
    </location>
</feature>
<dbReference type="AlphaFoldDB" id="A0A7Y9ZJA4"/>
<comment type="caution">
    <text evidence="2">The sequence shown here is derived from an EMBL/GenBank/DDBJ whole genome shotgun (WGS) entry which is preliminary data.</text>
</comment>
<organism evidence="2 3">
    <name type="scientific">Nocardioides aromaticivorans</name>
    <dbReference type="NCBI Taxonomy" id="200618"/>
    <lineage>
        <taxon>Bacteria</taxon>
        <taxon>Bacillati</taxon>
        <taxon>Actinomycetota</taxon>
        <taxon>Actinomycetes</taxon>
        <taxon>Propionibacteriales</taxon>
        <taxon>Nocardioidaceae</taxon>
        <taxon>Nocardioides</taxon>
    </lineage>
</organism>
<gene>
    <name evidence="2" type="ORF">BJ993_003569</name>
</gene>
<evidence type="ECO:0000313" key="3">
    <source>
        <dbReference type="Proteomes" id="UP000562045"/>
    </source>
</evidence>
<evidence type="ECO:0000313" key="2">
    <source>
        <dbReference type="EMBL" id="NYI46489.1"/>
    </source>
</evidence>
<dbReference type="RefSeq" id="WP_218864739.1">
    <property type="nucleotide sequence ID" value="NZ_JACBZM010000001.1"/>
</dbReference>
<reference evidence="2 3" key="1">
    <citation type="submission" date="2020-07" db="EMBL/GenBank/DDBJ databases">
        <title>Sequencing the genomes of 1000 actinobacteria strains.</title>
        <authorList>
            <person name="Klenk H.-P."/>
        </authorList>
    </citation>
    <scope>NUCLEOTIDE SEQUENCE [LARGE SCALE GENOMIC DNA]</scope>
    <source>
        <strain evidence="2 3">DSM 15131</strain>
    </source>
</reference>
<sequence length="343" mass="38267">MELNITRPDIVVPVPVDPSGRNGPTPGQARGPRWRGSSCGLFVPAHVGQGSVLQRIVEAVASAPEGSGATGWAALHWQGARWFPGCTAGGEPLPVPVAIGDSVHLARRPGVQLCRDWLFDGDIMRVDGLPITRPERSICVAALRARSMEETVQVICMAMADDLASLDELRDYAARIKGRPHTRRLNTALEVADENVWSPMEVTMLMRWRQRHPVATLLCNAPIFDPAGSHLLTPDLFDAEAGVVGQYDGLIHERRTVRRRDLETEELCRELGFELVTMLSTDLRDLGSFERRLDAAYARARRRHAGQGWTLDQPHWWVDTSSVQARRALDEEDRQRWLRRTSA</sequence>
<dbReference type="EMBL" id="JACBZM010000001">
    <property type="protein sequence ID" value="NYI46489.1"/>
    <property type="molecule type" value="Genomic_DNA"/>
</dbReference>
<evidence type="ECO:0008006" key="4">
    <source>
        <dbReference type="Google" id="ProtNLM"/>
    </source>
</evidence>
<evidence type="ECO:0000256" key="1">
    <source>
        <dbReference type="SAM" id="MobiDB-lite"/>
    </source>
</evidence>
<protein>
    <recommendedName>
        <fullName evidence="4">DUF559 domain-containing protein</fullName>
    </recommendedName>
</protein>
<accession>A0A7Y9ZJA4</accession>
<proteinExistence type="predicted"/>
<dbReference type="Proteomes" id="UP000562045">
    <property type="component" value="Unassembled WGS sequence"/>
</dbReference>